<dbReference type="InterPro" id="IPR013783">
    <property type="entry name" value="Ig-like_fold"/>
</dbReference>
<dbReference type="GO" id="GO:0140284">
    <property type="term" value="C:endoplasmic reticulum-endosome membrane contact site"/>
    <property type="evidence" value="ECO:0007669"/>
    <property type="project" value="TreeGrafter"/>
</dbReference>
<dbReference type="PANTHER" id="PTHR46384:SF1">
    <property type="entry name" value="MOTILE SPERM DOMAIN-CONTAINING PROTEIN 2"/>
    <property type="match status" value="1"/>
</dbReference>
<comment type="caution">
    <text evidence="5">The sequence shown here is derived from an EMBL/GenBank/DDBJ whole genome shotgun (WGS) entry which is preliminary data.</text>
</comment>
<dbReference type="InterPro" id="IPR001251">
    <property type="entry name" value="CRAL-TRIO_dom"/>
</dbReference>
<evidence type="ECO:0000256" key="2">
    <source>
        <dbReference type="SAM" id="Phobius"/>
    </source>
</evidence>
<dbReference type="Pfam" id="PF00650">
    <property type="entry name" value="CRAL_TRIO"/>
    <property type="match status" value="1"/>
</dbReference>
<dbReference type="SUPFAM" id="SSF52087">
    <property type="entry name" value="CRAL/TRIO domain"/>
    <property type="match status" value="1"/>
</dbReference>
<evidence type="ECO:0000259" key="4">
    <source>
        <dbReference type="PROSITE" id="PS50202"/>
    </source>
</evidence>
<dbReference type="InterPro" id="IPR000535">
    <property type="entry name" value="MSP_dom"/>
</dbReference>
<organism evidence="5 6">
    <name type="scientific">Popillia japonica</name>
    <name type="common">Japanese beetle</name>
    <dbReference type="NCBI Taxonomy" id="7064"/>
    <lineage>
        <taxon>Eukaryota</taxon>
        <taxon>Metazoa</taxon>
        <taxon>Ecdysozoa</taxon>
        <taxon>Arthropoda</taxon>
        <taxon>Hexapoda</taxon>
        <taxon>Insecta</taxon>
        <taxon>Pterygota</taxon>
        <taxon>Neoptera</taxon>
        <taxon>Endopterygota</taxon>
        <taxon>Coleoptera</taxon>
        <taxon>Polyphaga</taxon>
        <taxon>Scarabaeiformia</taxon>
        <taxon>Scarabaeidae</taxon>
        <taxon>Rutelinae</taxon>
        <taxon>Popillia</taxon>
    </lineage>
</organism>
<dbReference type="SMART" id="SM00516">
    <property type="entry name" value="SEC14"/>
    <property type="match status" value="1"/>
</dbReference>
<sequence>MSPYALDIPLWTTSLINNKKMLDISVPQNLVDELRAAFLKELANKEDNFGHPVDIEKVKNNDQWVKRFLAHHDLNVQLALGMMLETVQWRKEHNVNEISESNVRMDYLIDGGCFSRCRDKDGHKLLILNCKKHTKGSKNMDELKRCFIYWFERLEREENGKGITIFFDLEGCGLSNLDLDLTRYLISLFKQYYPYFLNYIIIYEMAWILNAAFKLIKSWLPPKAVERIKLIKKAEIGSWVPLNNALKCWGGEDDYVFSFQPEERENNNTSTNNNSANRKVHFADPSPMSESPGAAGDKENDSSNKLLSVNPSNTITFVKDGNELVSTLELQNVDPNTSISYKMKTTSPEKFRVKPSAGCLAPGEKTTVSVTLLQGFQLRGLSKDKFLLMSMPIDSTELSHQQLTDLWKNVSNKNVSQHRLRCAQSETISRNGNAVIVDGHDVDDAQFKQLTTNMNTLMDCQAKLHKAVDRTQFLQWVLIGVTILFSIAVIYIVKSEIKTARPKSGYQRKTPTANKFLRDLIWDLLYVTNLVSATCAEANVQLAAVDLLAPLASPSLIPWNRRCPLQYALFNQLKRY</sequence>
<dbReference type="AlphaFoldDB" id="A0AAW1KIH3"/>
<dbReference type="PROSITE" id="PS50191">
    <property type="entry name" value="CRAL_TRIO"/>
    <property type="match status" value="1"/>
</dbReference>
<evidence type="ECO:0000259" key="3">
    <source>
        <dbReference type="PROSITE" id="PS50191"/>
    </source>
</evidence>
<evidence type="ECO:0000256" key="1">
    <source>
        <dbReference type="SAM" id="MobiDB-lite"/>
    </source>
</evidence>
<accession>A0AAW1KIH3</accession>
<evidence type="ECO:0000313" key="6">
    <source>
        <dbReference type="Proteomes" id="UP001458880"/>
    </source>
</evidence>
<evidence type="ECO:0000313" key="5">
    <source>
        <dbReference type="EMBL" id="KAK9719702.1"/>
    </source>
</evidence>
<dbReference type="Pfam" id="PF00635">
    <property type="entry name" value="Motile_Sperm"/>
    <property type="match status" value="1"/>
</dbReference>
<dbReference type="Gene3D" id="3.40.525.10">
    <property type="entry name" value="CRAL-TRIO lipid binding domain"/>
    <property type="match status" value="1"/>
</dbReference>
<keyword evidence="2" id="KW-0812">Transmembrane</keyword>
<keyword evidence="6" id="KW-1185">Reference proteome</keyword>
<keyword evidence="2" id="KW-0472">Membrane</keyword>
<gene>
    <name evidence="5" type="ORF">QE152_g22513</name>
</gene>
<dbReference type="InterPro" id="IPR036865">
    <property type="entry name" value="CRAL-TRIO_dom_sf"/>
</dbReference>
<feature type="region of interest" description="Disordered" evidence="1">
    <location>
        <begin position="263"/>
        <end position="307"/>
    </location>
</feature>
<dbReference type="Proteomes" id="UP001458880">
    <property type="component" value="Unassembled WGS sequence"/>
</dbReference>
<feature type="domain" description="CRAL-TRIO" evidence="3">
    <location>
        <begin position="95"/>
        <end position="257"/>
    </location>
</feature>
<dbReference type="SUPFAM" id="SSF49354">
    <property type="entry name" value="PapD-like"/>
    <property type="match status" value="1"/>
</dbReference>
<name>A0AAW1KIH3_POPJA</name>
<dbReference type="PROSITE" id="PS50202">
    <property type="entry name" value="MSP"/>
    <property type="match status" value="1"/>
</dbReference>
<proteinExistence type="predicted"/>
<dbReference type="PANTHER" id="PTHR46384">
    <property type="entry name" value="MOTILE SPERM DOMAIN-CONTAINING PROTEIN 2"/>
    <property type="match status" value="1"/>
</dbReference>
<dbReference type="CDD" id="cd00170">
    <property type="entry name" value="SEC14"/>
    <property type="match status" value="1"/>
</dbReference>
<dbReference type="InterPro" id="IPR008962">
    <property type="entry name" value="PapD-like_sf"/>
</dbReference>
<dbReference type="InterPro" id="IPR053012">
    <property type="entry name" value="ER-organelle_contact"/>
</dbReference>
<dbReference type="GO" id="GO:0012505">
    <property type="term" value="C:endomembrane system"/>
    <property type="evidence" value="ECO:0007669"/>
    <property type="project" value="TreeGrafter"/>
</dbReference>
<feature type="domain" description="MSP" evidence="4">
    <location>
        <begin position="306"/>
        <end position="425"/>
    </location>
</feature>
<dbReference type="EMBL" id="JASPKY010000217">
    <property type="protein sequence ID" value="KAK9719702.1"/>
    <property type="molecule type" value="Genomic_DNA"/>
</dbReference>
<feature type="transmembrane region" description="Helical" evidence="2">
    <location>
        <begin position="473"/>
        <end position="493"/>
    </location>
</feature>
<dbReference type="Gene3D" id="2.60.40.10">
    <property type="entry name" value="Immunoglobulins"/>
    <property type="match status" value="1"/>
</dbReference>
<protein>
    <submittedName>
        <fullName evidence="5">CRAL/TRIO domain</fullName>
    </submittedName>
</protein>
<dbReference type="SUPFAM" id="SSF46938">
    <property type="entry name" value="CRAL/TRIO N-terminal domain"/>
    <property type="match status" value="1"/>
</dbReference>
<keyword evidence="2" id="KW-1133">Transmembrane helix</keyword>
<dbReference type="InterPro" id="IPR036273">
    <property type="entry name" value="CRAL/TRIO_N_dom_sf"/>
</dbReference>
<feature type="compositionally biased region" description="Low complexity" evidence="1">
    <location>
        <begin position="267"/>
        <end position="277"/>
    </location>
</feature>
<reference evidence="5 6" key="1">
    <citation type="journal article" date="2024" name="BMC Genomics">
        <title>De novo assembly and annotation of Popillia japonica's genome with initial clues to its potential as an invasive pest.</title>
        <authorList>
            <person name="Cucini C."/>
            <person name="Boschi S."/>
            <person name="Funari R."/>
            <person name="Cardaioli E."/>
            <person name="Iannotti N."/>
            <person name="Marturano G."/>
            <person name="Paoli F."/>
            <person name="Bruttini M."/>
            <person name="Carapelli A."/>
            <person name="Frati F."/>
            <person name="Nardi F."/>
        </authorList>
    </citation>
    <scope>NUCLEOTIDE SEQUENCE [LARGE SCALE GENOMIC DNA]</scope>
    <source>
        <strain evidence="5">DMR45628</strain>
    </source>
</reference>